<comment type="caution">
    <text evidence="4">The sequence shown here is derived from an EMBL/GenBank/DDBJ whole genome shotgun (WGS) entry which is preliminary data.</text>
</comment>
<protein>
    <recommendedName>
        <fullName evidence="6">Extracellular matrix protein</fullName>
    </recommendedName>
</protein>
<feature type="region of interest" description="Disordered" evidence="1">
    <location>
        <begin position="97"/>
        <end position="193"/>
    </location>
</feature>
<sequence length="215" mass="21973">MKFSVATVVAFAAAVLAKPEITNLSFNVVEGQPFTLTWRNAEGGVKVELMSGPDSGSLKPLRTLGNVPEGTTSFSFTPSGLPSGNYAFRITDESSDPQNYSQLIPYTGTGSSSSATAASSTGTVSRTSASASSTETETETETTTDTATETSTTGTVSSTGSVTVSTTLSTTHTSTTTSASRSSTQTAPVNTNNGQRFASSLALVLGTVAAIVFFN</sequence>
<evidence type="ECO:0000256" key="2">
    <source>
        <dbReference type="SAM" id="Phobius"/>
    </source>
</evidence>
<evidence type="ECO:0000313" key="4">
    <source>
        <dbReference type="EMBL" id="KAK4188531.1"/>
    </source>
</evidence>
<feature type="chain" id="PRO_5042981063" description="Extracellular matrix protein" evidence="3">
    <location>
        <begin position="18"/>
        <end position="215"/>
    </location>
</feature>
<proteinExistence type="predicted"/>
<evidence type="ECO:0000313" key="5">
    <source>
        <dbReference type="Proteomes" id="UP001302126"/>
    </source>
</evidence>
<keyword evidence="2" id="KW-0472">Membrane</keyword>
<keyword evidence="3" id="KW-0732">Signal</keyword>
<dbReference type="PANTHER" id="PTHR40633:SF1">
    <property type="entry name" value="GPI ANCHORED SERINE-THREONINE RICH PROTEIN (AFU_ORTHOLOGUE AFUA_1G03630)"/>
    <property type="match status" value="1"/>
</dbReference>
<reference evidence="4" key="1">
    <citation type="journal article" date="2023" name="Mol. Phylogenet. Evol.">
        <title>Genome-scale phylogeny and comparative genomics of the fungal order Sordariales.</title>
        <authorList>
            <person name="Hensen N."/>
            <person name="Bonometti L."/>
            <person name="Westerberg I."/>
            <person name="Brannstrom I.O."/>
            <person name="Guillou S."/>
            <person name="Cros-Aarteil S."/>
            <person name="Calhoun S."/>
            <person name="Haridas S."/>
            <person name="Kuo A."/>
            <person name="Mondo S."/>
            <person name="Pangilinan J."/>
            <person name="Riley R."/>
            <person name="LaButti K."/>
            <person name="Andreopoulos B."/>
            <person name="Lipzen A."/>
            <person name="Chen C."/>
            <person name="Yan M."/>
            <person name="Daum C."/>
            <person name="Ng V."/>
            <person name="Clum A."/>
            <person name="Steindorff A."/>
            <person name="Ohm R.A."/>
            <person name="Martin F."/>
            <person name="Silar P."/>
            <person name="Natvig D.O."/>
            <person name="Lalanne C."/>
            <person name="Gautier V."/>
            <person name="Ament-Velasquez S.L."/>
            <person name="Kruys A."/>
            <person name="Hutchinson M.I."/>
            <person name="Powell A.J."/>
            <person name="Barry K."/>
            <person name="Miller A.N."/>
            <person name="Grigoriev I.V."/>
            <person name="Debuchy R."/>
            <person name="Gladieux P."/>
            <person name="Hiltunen Thoren M."/>
            <person name="Johannesson H."/>
        </authorList>
    </citation>
    <scope>NUCLEOTIDE SEQUENCE</scope>
    <source>
        <strain evidence="4">PSN309</strain>
    </source>
</reference>
<reference evidence="4" key="2">
    <citation type="submission" date="2023-05" db="EMBL/GenBank/DDBJ databases">
        <authorList>
            <consortium name="Lawrence Berkeley National Laboratory"/>
            <person name="Steindorff A."/>
            <person name="Hensen N."/>
            <person name="Bonometti L."/>
            <person name="Westerberg I."/>
            <person name="Brannstrom I.O."/>
            <person name="Guillou S."/>
            <person name="Cros-Aarteil S."/>
            <person name="Calhoun S."/>
            <person name="Haridas S."/>
            <person name="Kuo A."/>
            <person name="Mondo S."/>
            <person name="Pangilinan J."/>
            <person name="Riley R."/>
            <person name="Labutti K."/>
            <person name="Andreopoulos B."/>
            <person name="Lipzen A."/>
            <person name="Chen C."/>
            <person name="Yanf M."/>
            <person name="Daum C."/>
            <person name="Ng V."/>
            <person name="Clum A."/>
            <person name="Ohm R."/>
            <person name="Martin F."/>
            <person name="Silar P."/>
            <person name="Natvig D."/>
            <person name="Lalanne C."/>
            <person name="Gautier V."/>
            <person name="Ament-Velasquez S.L."/>
            <person name="Kruys A."/>
            <person name="Hutchinson M.I."/>
            <person name="Powell A.J."/>
            <person name="Barry K."/>
            <person name="Miller A.N."/>
            <person name="Grigoriev I.V."/>
            <person name="Debuchy R."/>
            <person name="Gladieux P."/>
            <person name="Thoren M.H."/>
            <person name="Johannesson H."/>
        </authorList>
    </citation>
    <scope>NUCLEOTIDE SEQUENCE</scope>
    <source>
        <strain evidence="4">PSN309</strain>
    </source>
</reference>
<dbReference type="EMBL" id="MU864387">
    <property type="protein sequence ID" value="KAK4188531.1"/>
    <property type="molecule type" value="Genomic_DNA"/>
</dbReference>
<keyword evidence="2" id="KW-1133">Transmembrane helix</keyword>
<evidence type="ECO:0000256" key="1">
    <source>
        <dbReference type="SAM" id="MobiDB-lite"/>
    </source>
</evidence>
<accession>A0AAN6WV33</accession>
<feature type="compositionally biased region" description="Low complexity" evidence="1">
    <location>
        <begin position="107"/>
        <end position="135"/>
    </location>
</feature>
<name>A0AAN6WV33_9PEZI</name>
<feature type="transmembrane region" description="Helical" evidence="2">
    <location>
        <begin position="197"/>
        <end position="214"/>
    </location>
</feature>
<dbReference type="Proteomes" id="UP001302126">
    <property type="component" value="Unassembled WGS sequence"/>
</dbReference>
<dbReference type="PANTHER" id="PTHR40633">
    <property type="entry name" value="MATRIX PROTEIN, PUTATIVE (AFU_ORTHOLOGUE AFUA_8G05410)-RELATED"/>
    <property type="match status" value="1"/>
</dbReference>
<dbReference type="InterPro" id="IPR052982">
    <property type="entry name" value="SRP1/TIP1-like"/>
</dbReference>
<dbReference type="AlphaFoldDB" id="A0AAN6WV33"/>
<keyword evidence="5" id="KW-1185">Reference proteome</keyword>
<feature type="signal peptide" evidence="3">
    <location>
        <begin position="1"/>
        <end position="17"/>
    </location>
</feature>
<evidence type="ECO:0000256" key="3">
    <source>
        <dbReference type="SAM" id="SignalP"/>
    </source>
</evidence>
<keyword evidence="2" id="KW-0812">Transmembrane</keyword>
<organism evidence="4 5">
    <name type="scientific">Podospora australis</name>
    <dbReference type="NCBI Taxonomy" id="1536484"/>
    <lineage>
        <taxon>Eukaryota</taxon>
        <taxon>Fungi</taxon>
        <taxon>Dikarya</taxon>
        <taxon>Ascomycota</taxon>
        <taxon>Pezizomycotina</taxon>
        <taxon>Sordariomycetes</taxon>
        <taxon>Sordariomycetidae</taxon>
        <taxon>Sordariales</taxon>
        <taxon>Podosporaceae</taxon>
        <taxon>Podospora</taxon>
    </lineage>
</organism>
<feature type="compositionally biased region" description="Low complexity" evidence="1">
    <location>
        <begin position="143"/>
        <end position="187"/>
    </location>
</feature>
<evidence type="ECO:0008006" key="6">
    <source>
        <dbReference type="Google" id="ProtNLM"/>
    </source>
</evidence>
<gene>
    <name evidence="4" type="ORF">QBC35DRAFT_192779</name>
</gene>